<dbReference type="PANTHER" id="PTHR18901:SF38">
    <property type="entry name" value="PSEUDOURIDINE-5'-PHOSPHATASE"/>
    <property type="match status" value="1"/>
</dbReference>
<sequence length="204" mass="22749">MMGRSGIESNAWLIKELGFGYCNAKVGISEQITVEEFIAQKDALLAEMFPKCEAFPGAERLVRHFADKGVPMAICSGSCLRKFEQKSVKHRSWLDLIPIKSTWYTVVTLQVFCADEVGIKRGKPFPDGFLETMKRFSCPPKDPSQVLVIEDSPNGVQAAMAAGMLCVVVPDPLFRKQCQELNATQVLSNIEEFRPEEFGLPPFN</sequence>
<dbReference type="InterPro" id="IPR023214">
    <property type="entry name" value="HAD_sf"/>
</dbReference>
<dbReference type="OrthoDB" id="40579at2759"/>
<gene>
    <name evidence="1" type="ORF">OESDEN_24252</name>
</gene>
<dbReference type="PANTHER" id="PTHR18901">
    <property type="entry name" value="2-DEOXYGLUCOSE-6-PHOSPHATE PHOSPHATASE 2"/>
    <property type="match status" value="1"/>
</dbReference>
<dbReference type="InterPro" id="IPR006439">
    <property type="entry name" value="HAD-SF_hydro_IA"/>
</dbReference>
<evidence type="ECO:0000313" key="1">
    <source>
        <dbReference type="EMBL" id="KHJ76129.1"/>
    </source>
</evidence>
<name>A0A0B1RTZ9_OESDE</name>
<dbReference type="EMBL" id="KN612063">
    <property type="protein sequence ID" value="KHJ76129.1"/>
    <property type="molecule type" value="Genomic_DNA"/>
</dbReference>
<protein>
    <submittedName>
        <fullName evidence="1">HAD hydrolase, family IA, variant 3</fullName>
    </submittedName>
</protein>
<dbReference type="InterPro" id="IPR036412">
    <property type="entry name" value="HAD-like_sf"/>
</dbReference>
<dbReference type="SUPFAM" id="SSF56784">
    <property type="entry name" value="HAD-like"/>
    <property type="match status" value="1"/>
</dbReference>
<dbReference type="Proteomes" id="UP000053660">
    <property type="component" value="Unassembled WGS sequence"/>
</dbReference>
<dbReference type="NCBIfam" id="TIGR01509">
    <property type="entry name" value="HAD-SF-IA-v3"/>
    <property type="match status" value="1"/>
</dbReference>
<organism evidence="1 2">
    <name type="scientific">Oesophagostomum dentatum</name>
    <name type="common">Nodular worm</name>
    <dbReference type="NCBI Taxonomy" id="61180"/>
    <lineage>
        <taxon>Eukaryota</taxon>
        <taxon>Metazoa</taxon>
        <taxon>Ecdysozoa</taxon>
        <taxon>Nematoda</taxon>
        <taxon>Chromadorea</taxon>
        <taxon>Rhabditida</taxon>
        <taxon>Rhabditina</taxon>
        <taxon>Rhabditomorpha</taxon>
        <taxon>Strongyloidea</taxon>
        <taxon>Strongylidae</taxon>
        <taxon>Oesophagostomum</taxon>
    </lineage>
</organism>
<dbReference type="Pfam" id="PF00702">
    <property type="entry name" value="Hydrolase"/>
    <property type="match status" value="1"/>
</dbReference>
<dbReference type="GO" id="GO:0016791">
    <property type="term" value="F:phosphatase activity"/>
    <property type="evidence" value="ECO:0007669"/>
    <property type="project" value="TreeGrafter"/>
</dbReference>
<accession>A0A0B1RTZ9</accession>
<dbReference type="Gene3D" id="3.40.50.1000">
    <property type="entry name" value="HAD superfamily/HAD-like"/>
    <property type="match status" value="1"/>
</dbReference>
<proteinExistence type="predicted"/>
<keyword evidence="2" id="KW-1185">Reference proteome</keyword>
<dbReference type="AlphaFoldDB" id="A0A0B1RTZ9"/>
<reference evidence="1 2" key="1">
    <citation type="submission" date="2014-03" db="EMBL/GenBank/DDBJ databases">
        <title>Draft genome of the hookworm Oesophagostomum dentatum.</title>
        <authorList>
            <person name="Mitreva M."/>
        </authorList>
    </citation>
    <scope>NUCLEOTIDE SEQUENCE [LARGE SCALE GENOMIC DNA]</scope>
    <source>
        <strain evidence="1 2">OD-Hann</strain>
    </source>
</reference>
<evidence type="ECO:0000313" key="2">
    <source>
        <dbReference type="Proteomes" id="UP000053660"/>
    </source>
</evidence>
<keyword evidence="1" id="KW-0378">Hydrolase</keyword>